<dbReference type="PANTHER" id="PTHR42718">
    <property type="entry name" value="MAJOR FACILITATOR SUPERFAMILY MULTIDRUG TRANSPORTER MFSC"/>
    <property type="match status" value="1"/>
</dbReference>
<feature type="domain" description="Major facilitator superfamily (MFS) profile" evidence="7">
    <location>
        <begin position="32"/>
        <end position="473"/>
    </location>
</feature>
<feature type="transmembrane region" description="Helical" evidence="6">
    <location>
        <begin position="161"/>
        <end position="180"/>
    </location>
</feature>
<dbReference type="SUPFAM" id="SSF103473">
    <property type="entry name" value="MFS general substrate transporter"/>
    <property type="match status" value="1"/>
</dbReference>
<dbReference type="OrthoDB" id="7375466at2"/>
<dbReference type="EMBL" id="CP032568">
    <property type="protein sequence ID" value="AYF74869.1"/>
    <property type="molecule type" value="Genomic_DNA"/>
</dbReference>
<evidence type="ECO:0000259" key="7">
    <source>
        <dbReference type="PROSITE" id="PS50850"/>
    </source>
</evidence>
<feature type="transmembrane region" description="Helical" evidence="6">
    <location>
        <begin position="350"/>
        <end position="369"/>
    </location>
</feature>
<feature type="transmembrane region" description="Helical" evidence="6">
    <location>
        <begin position="426"/>
        <end position="444"/>
    </location>
</feature>
<dbReference type="KEGG" id="nyu:D7D52_14470"/>
<evidence type="ECO:0000256" key="6">
    <source>
        <dbReference type="SAM" id="Phobius"/>
    </source>
</evidence>
<keyword evidence="2 6" id="KW-0812">Transmembrane</keyword>
<reference evidence="8 9" key="1">
    <citation type="submission" date="2018-09" db="EMBL/GenBank/DDBJ databases">
        <title>Nocardia yunnanensis sp. nov., an actinomycete isolated from a soil sample.</title>
        <authorList>
            <person name="Zhang J."/>
        </authorList>
    </citation>
    <scope>NUCLEOTIDE SEQUENCE [LARGE SCALE GENOMIC DNA]</scope>
    <source>
        <strain evidence="8 9">CFHS0054</strain>
    </source>
</reference>
<gene>
    <name evidence="8" type="ORF">D7D52_14470</name>
</gene>
<keyword evidence="4 6" id="KW-0472">Membrane</keyword>
<dbReference type="AlphaFoldDB" id="A0A386ZEF6"/>
<feature type="transmembrane region" description="Helical" evidence="6">
    <location>
        <begin position="100"/>
        <end position="122"/>
    </location>
</feature>
<feature type="transmembrane region" description="Helical" evidence="6">
    <location>
        <begin position="128"/>
        <end position="149"/>
    </location>
</feature>
<accession>A0A386ZEF6</accession>
<organism evidence="8 9">
    <name type="scientific">Nocardia yunnanensis</name>
    <dbReference type="NCBI Taxonomy" id="2382165"/>
    <lineage>
        <taxon>Bacteria</taxon>
        <taxon>Bacillati</taxon>
        <taxon>Actinomycetota</taxon>
        <taxon>Actinomycetes</taxon>
        <taxon>Mycobacteriales</taxon>
        <taxon>Nocardiaceae</taxon>
        <taxon>Nocardia</taxon>
    </lineage>
</organism>
<feature type="transmembrane region" description="Helical" evidence="6">
    <location>
        <begin position="450"/>
        <end position="468"/>
    </location>
</feature>
<evidence type="ECO:0000256" key="3">
    <source>
        <dbReference type="ARBA" id="ARBA00022989"/>
    </source>
</evidence>
<dbReference type="InterPro" id="IPR011701">
    <property type="entry name" value="MFS"/>
</dbReference>
<feature type="transmembrane region" description="Helical" evidence="6">
    <location>
        <begin position="186"/>
        <end position="207"/>
    </location>
</feature>
<dbReference type="GO" id="GO:0005886">
    <property type="term" value="C:plasma membrane"/>
    <property type="evidence" value="ECO:0007669"/>
    <property type="project" value="UniProtKB-SubCell"/>
</dbReference>
<dbReference type="InterPro" id="IPR036259">
    <property type="entry name" value="MFS_trans_sf"/>
</dbReference>
<dbReference type="PANTHER" id="PTHR42718:SF48">
    <property type="entry name" value="CONSERVED TWO-DOMAIN MEMBRANE PROTEIN-RELATED"/>
    <property type="match status" value="1"/>
</dbReference>
<keyword evidence="9" id="KW-1185">Reference proteome</keyword>
<feature type="transmembrane region" description="Helical" evidence="6">
    <location>
        <begin position="375"/>
        <end position="394"/>
    </location>
</feature>
<dbReference type="InterPro" id="IPR020846">
    <property type="entry name" value="MFS_dom"/>
</dbReference>
<comment type="subcellular location">
    <subcellularLocation>
        <location evidence="1">Cell membrane</location>
        <topology evidence="1">Multi-pass membrane protein</topology>
    </subcellularLocation>
</comment>
<dbReference type="PROSITE" id="PS50850">
    <property type="entry name" value="MFS"/>
    <property type="match status" value="1"/>
</dbReference>
<name>A0A386ZEF6_9NOCA</name>
<feature type="transmembrane region" description="Helical" evidence="6">
    <location>
        <begin position="32"/>
        <end position="57"/>
    </location>
</feature>
<evidence type="ECO:0000256" key="5">
    <source>
        <dbReference type="SAM" id="MobiDB-lite"/>
    </source>
</evidence>
<dbReference type="Gene3D" id="1.20.1720.10">
    <property type="entry name" value="Multidrug resistance protein D"/>
    <property type="match status" value="1"/>
</dbReference>
<feature type="transmembrane region" description="Helical" evidence="6">
    <location>
        <begin position="245"/>
        <end position="267"/>
    </location>
</feature>
<dbReference type="RefSeq" id="WP_120736828.1">
    <property type="nucleotide sequence ID" value="NZ_CP032568.1"/>
</dbReference>
<keyword evidence="3 6" id="KW-1133">Transmembrane helix</keyword>
<evidence type="ECO:0000313" key="9">
    <source>
        <dbReference type="Proteomes" id="UP000267164"/>
    </source>
</evidence>
<feature type="transmembrane region" description="Helical" evidence="6">
    <location>
        <begin position="288"/>
        <end position="309"/>
    </location>
</feature>
<evidence type="ECO:0000256" key="2">
    <source>
        <dbReference type="ARBA" id="ARBA00022692"/>
    </source>
</evidence>
<dbReference type="Proteomes" id="UP000267164">
    <property type="component" value="Chromosome"/>
</dbReference>
<sequence length="474" mass="49668">MTTTTERTPPVPRSEPPLPQPDTAPDPRRWRVLAIAAIAQYLAILDLFAVIVAFPALQQSFGDASTGTVSWTLNAYTIVMAALLVPAGRFADDTGRKRGFLLGIALFGLASIACGLAPNLAILIVARIAQAAAAALLIPTGLGLVLPVFPKREHTTVMGIWTAIAAAGGASGPVIGGLLLQAGWRWIFLLNVPFTVVAFAFGLRVLPDIAQRANRRLDLLGAALILGSTAAFTTVFVQATDWGYLAHATVACLLAALALTGLFVWHVRRHPDPVVSPTVLRHKPFRTATLGVFCYYLAFAAMILEATLFMTEEWHYSTLRASLGVAAMPISCLLMSPFSGRFVALVGARASAALGGAAIALGCAWWVLASGFSNSYALVMIPGSILAGTSTALLQPPLFGASTLLPADQISLGSGTLMMARQTSSALGVAILTAILGDAATRTMTEFRAGWIYMVVAGLAATVAGLAYRPERAG</sequence>
<evidence type="ECO:0000313" key="8">
    <source>
        <dbReference type="EMBL" id="AYF74869.1"/>
    </source>
</evidence>
<protein>
    <submittedName>
        <fullName evidence="8">MFS transporter</fullName>
    </submittedName>
</protein>
<dbReference type="Gene3D" id="1.20.1250.20">
    <property type="entry name" value="MFS general substrate transporter like domains"/>
    <property type="match status" value="1"/>
</dbReference>
<evidence type="ECO:0000256" key="1">
    <source>
        <dbReference type="ARBA" id="ARBA00004651"/>
    </source>
</evidence>
<feature type="compositionally biased region" description="Pro residues" evidence="5">
    <location>
        <begin position="9"/>
        <end position="24"/>
    </location>
</feature>
<dbReference type="CDD" id="cd17321">
    <property type="entry name" value="MFS_MMR_MDR_like"/>
    <property type="match status" value="1"/>
</dbReference>
<feature type="transmembrane region" description="Helical" evidence="6">
    <location>
        <begin position="219"/>
        <end position="239"/>
    </location>
</feature>
<feature type="transmembrane region" description="Helical" evidence="6">
    <location>
        <begin position="69"/>
        <end position="88"/>
    </location>
</feature>
<evidence type="ECO:0000256" key="4">
    <source>
        <dbReference type="ARBA" id="ARBA00023136"/>
    </source>
</evidence>
<feature type="region of interest" description="Disordered" evidence="5">
    <location>
        <begin position="1"/>
        <end position="25"/>
    </location>
</feature>
<dbReference type="Pfam" id="PF07690">
    <property type="entry name" value="MFS_1"/>
    <property type="match status" value="1"/>
</dbReference>
<dbReference type="GO" id="GO:0022857">
    <property type="term" value="F:transmembrane transporter activity"/>
    <property type="evidence" value="ECO:0007669"/>
    <property type="project" value="InterPro"/>
</dbReference>
<proteinExistence type="predicted"/>